<feature type="transmembrane region" description="Helical" evidence="2">
    <location>
        <begin position="12"/>
        <end position="35"/>
    </location>
</feature>
<sequence length="307" mass="31018">MLTAMDVPAVAAGPWIALGAVLGALLLLAAGAIVLRLRSPAPPEPATPPTPDEPRDDLADFLAHPPGTRGVPADDGDGWVPLAPSAPPAPREEPAPGPTGARPVGVLAGLAVGALLLVGTAAALAAAQRSPAAAPDKPAATAAPSSASPSGDGVVARLAFDGVVLEEHAVGITAAYPELELTVDDEGRELARLRLPAANCLALAAPPEPGDPGCRAARTEYAELAAPGLRVDRDGDRLAVSGRFATYRRPPGAPAEPTRRTYEVSVTVAAAGGEDAGWRPAEGELRWEDQRAGTREDGAPSVLRADG</sequence>
<keyword evidence="2" id="KW-0812">Transmembrane</keyword>
<evidence type="ECO:0000313" key="3">
    <source>
        <dbReference type="EMBL" id="SDF42466.1"/>
    </source>
</evidence>
<gene>
    <name evidence="3" type="ORF">SAMN05660662_2163</name>
</gene>
<keyword evidence="2" id="KW-1133">Transmembrane helix</keyword>
<keyword evidence="4" id="KW-1185">Reference proteome</keyword>
<evidence type="ECO:0000256" key="1">
    <source>
        <dbReference type="SAM" id="MobiDB-lite"/>
    </source>
</evidence>
<evidence type="ECO:0000256" key="2">
    <source>
        <dbReference type="SAM" id="Phobius"/>
    </source>
</evidence>
<dbReference type="Proteomes" id="UP000199406">
    <property type="component" value="Unassembled WGS sequence"/>
</dbReference>
<protein>
    <submittedName>
        <fullName evidence="3">Uncharacterized protein</fullName>
    </submittedName>
</protein>
<feature type="region of interest" description="Disordered" evidence="1">
    <location>
        <begin position="272"/>
        <end position="307"/>
    </location>
</feature>
<accession>A0A1G7KZF0</accession>
<feature type="region of interest" description="Disordered" evidence="1">
    <location>
        <begin position="40"/>
        <end position="100"/>
    </location>
</feature>
<feature type="compositionally biased region" description="Low complexity" evidence="1">
    <location>
        <begin position="132"/>
        <end position="150"/>
    </location>
</feature>
<reference evidence="4" key="1">
    <citation type="submission" date="2016-10" db="EMBL/GenBank/DDBJ databases">
        <authorList>
            <person name="Varghese N."/>
            <person name="Submissions S."/>
        </authorList>
    </citation>
    <scope>NUCLEOTIDE SEQUENCE [LARGE SCALE GENOMIC DNA]</scope>
    <source>
        <strain evidence="4">DSM 44268</strain>
    </source>
</reference>
<evidence type="ECO:0000313" key="4">
    <source>
        <dbReference type="Proteomes" id="UP000199406"/>
    </source>
</evidence>
<name>A0A1G7KZF0_9ACTN</name>
<feature type="transmembrane region" description="Helical" evidence="2">
    <location>
        <begin position="104"/>
        <end position="127"/>
    </location>
</feature>
<feature type="region of interest" description="Disordered" evidence="1">
    <location>
        <begin position="132"/>
        <end position="151"/>
    </location>
</feature>
<feature type="compositionally biased region" description="Pro residues" evidence="1">
    <location>
        <begin position="40"/>
        <end position="51"/>
    </location>
</feature>
<dbReference type="AlphaFoldDB" id="A0A1G7KZF0"/>
<proteinExistence type="predicted"/>
<dbReference type="STRING" id="1550231.SAMN05660662_2163"/>
<keyword evidence="2" id="KW-0472">Membrane</keyword>
<organism evidence="3 4">
    <name type="scientific">Blastococcus aurantiacus</name>
    <dbReference type="NCBI Taxonomy" id="1550231"/>
    <lineage>
        <taxon>Bacteria</taxon>
        <taxon>Bacillati</taxon>
        <taxon>Actinomycetota</taxon>
        <taxon>Actinomycetes</taxon>
        <taxon>Geodermatophilales</taxon>
        <taxon>Geodermatophilaceae</taxon>
        <taxon>Blastococcus</taxon>
    </lineage>
</organism>
<dbReference type="EMBL" id="FNBT01000003">
    <property type="protein sequence ID" value="SDF42466.1"/>
    <property type="molecule type" value="Genomic_DNA"/>
</dbReference>
<feature type="compositionally biased region" description="Basic and acidic residues" evidence="1">
    <location>
        <begin position="281"/>
        <end position="298"/>
    </location>
</feature>